<dbReference type="Gramene" id="Manes.03G140400.9.v8.1">
    <property type="protein sequence ID" value="Manes.03G140400.9.v8.1.CDS"/>
    <property type="gene ID" value="Manes.03G140400.v8.1"/>
</dbReference>
<sequence>MASNGANQPLLSGVVDSTLQTDNKHAPNRRRFRRVRSAPITECVPSDADRCRSLSHPESILGKLSFSPSLKQVAALLAGYLGVGTVCFYLYRDDIEGTKTNPIIDAVYFCVVTMTTVGYGDLVPNTAFAKLLASVFVFSGMAIVGLILSKAADYLVEKQEILLIKALNKYHKQGPSQIIKEFESNRVKYKCLLTLAIILALMLVGTIFIASVEGLELLDAFYCVCATVTTLGYGDESFSTRGGRAFAIFWILISTIGLGQFFLSTAEMFTESRQRALVNWVLTRKMINLDLEAADIDNDGVVGAAEFVIYKLKEMGKITEEDISLVMEEFEDLDVDESGTLSASDLVIAQSTQTKR</sequence>
<reference evidence="12 13" key="1">
    <citation type="submission" date="2016-02" db="EMBL/GenBank/DDBJ databases">
        <title>WGS assembly of Manihot esculenta.</title>
        <authorList>
            <person name="Bredeson J.V."/>
            <person name="Prochnik S.E."/>
            <person name="Lyons J.B."/>
            <person name="Schmutz J."/>
            <person name="Grimwood J."/>
            <person name="Vrebalov J."/>
            <person name="Bart R.S."/>
            <person name="Amuge T."/>
            <person name="Ferguson M.E."/>
            <person name="Green R."/>
            <person name="Putnam N."/>
            <person name="Stites J."/>
            <person name="Rounsley S."/>
            <person name="Rokhsar D.S."/>
        </authorList>
    </citation>
    <scope>NUCLEOTIDE SEQUENCE [LARGE SCALE GENOMIC DNA]</scope>
    <source>
        <strain evidence="13">cv. AM560-2</strain>
        <tissue evidence="12">Leaf</tissue>
    </source>
</reference>
<dbReference type="InterPro" id="IPR018247">
    <property type="entry name" value="EF_Hand_1_Ca_BS"/>
</dbReference>
<protein>
    <recommendedName>
        <fullName evidence="11">Potassium channel domain-containing protein</fullName>
    </recommendedName>
</protein>
<evidence type="ECO:0000256" key="6">
    <source>
        <dbReference type="ARBA" id="ARBA00022989"/>
    </source>
</evidence>
<feature type="transmembrane region" description="Helical" evidence="10">
    <location>
        <begin position="73"/>
        <end position="91"/>
    </location>
</feature>
<evidence type="ECO:0000313" key="12">
    <source>
        <dbReference type="EMBL" id="OAY55255.1"/>
    </source>
</evidence>
<keyword evidence="9" id="KW-0407">Ion channel</keyword>
<gene>
    <name evidence="12" type="ORF">MANES_03G140400</name>
</gene>
<dbReference type="Gramene" id="Manes.03G140400.7.v8.1">
    <property type="protein sequence ID" value="Manes.03G140400.7.v8.1.CDS"/>
    <property type="gene ID" value="Manes.03G140400.v8.1"/>
</dbReference>
<name>A0A251LAH1_MANES</name>
<keyword evidence="7" id="KW-0406">Ion transport</keyword>
<evidence type="ECO:0000256" key="9">
    <source>
        <dbReference type="ARBA" id="ARBA00023303"/>
    </source>
</evidence>
<keyword evidence="13" id="KW-1185">Reference proteome</keyword>
<dbReference type="PANTHER" id="PTHR11003">
    <property type="entry name" value="POTASSIUM CHANNEL, SUBFAMILY K"/>
    <property type="match status" value="1"/>
</dbReference>
<keyword evidence="3" id="KW-0813">Transport</keyword>
<evidence type="ECO:0000256" key="5">
    <source>
        <dbReference type="ARBA" id="ARBA00022837"/>
    </source>
</evidence>
<feature type="domain" description="Potassium channel" evidence="11">
    <location>
        <begin position="77"/>
        <end position="156"/>
    </location>
</feature>
<feature type="transmembrane region" description="Helical" evidence="10">
    <location>
        <begin position="128"/>
        <end position="148"/>
    </location>
</feature>
<comment type="subcellular location">
    <subcellularLocation>
        <location evidence="1">Membrane</location>
        <topology evidence="1">Multi-pass membrane protein</topology>
    </subcellularLocation>
</comment>
<evidence type="ECO:0000256" key="1">
    <source>
        <dbReference type="ARBA" id="ARBA00004141"/>
    </source>
</evidence>
<evidence type="ECO:0000256" key="7">
    <source>
        <dbReference type="ARBA" id="ARBA00023065"/>
    </source>
</evidence>
<dbReference type="InterPro" id="IPR003280">
    <property type="entry name" value="2pore_dom_K_chnl"/>
</dbReference>
<feature type="transmembrane region" description="Helical" evidence="10">
    <location>
        <begin position="191"/>
        <end position="211"/>
    </location>
</feature>
<keyword evidence="6 10" id="KW-1133">Transmembrane helix</keyword>
<accession>A0A251LAH1</accession>
<evidence type="ECO:0000259" key="11">
    <source>
        <dbReference type="Pfam" id="PF07885"/>
    </source>
</evidence>
<dbReference type="EMBL" id="CM004389">
    <property type="protein sequence ID" value="OAY55256.1"/>
    <property type="molecule type" value="Genomic_DNA"/>
</dbReference>
<dbReference type="OrthoDB" id="415460at2759"/>
<evidence type="ECO:0000256" key="4">
    <source>
        <dbReference type="ARBA" id="ARBA00022692"/>
    </source>
</evidence>
<evidence type="ECO:0000256" key="8">
    <source>
        <dbReference type="ARBA" id="ARBA00023136"/>
    </source>
</evidence>
<dbReference type="SUPFAM" id="SSF81324">
    <property type="entry name" value="Voltage-gated potassium channels"/>
    <property type="match status" value="2"/>
</dbReference>
<feature type="transmembrane region" description="Helical" evidence="10">
    <location>
        <begin position="103"/>
        <end position="122"/>
    </location>
</feature>
<feature type="transmembrane region" description="Helical" evidence="10">
    <location>
        <begin position="246"/>
        <end position="263"/>
    </location>
</feature>
<dbReference type="Gene3D" id="1.10.287.70">
    <property type="match status" value="2"/>
</dbReference>
<evidence type="ECO:0000256" key="10">
    <source>
        <dbReference type="SAM" id="Phobius"/>
    </source>
</evidence>
<dbReference type="PANTHER" id="PTHR11003:SF291">
    <property type="entry name" value="IP11374P"/>
    <property type="match status" value="1"/>
</dbReference>
<proteinExistence type="inferred from homology"/>
<dbReference type="InterPro" id="IPR011992">
    <property type="entry name" value="EF-hand-dom_pair"/>
</dbReference>
<dbReference type="GO" id="GO:0005886">
    <property type="term" value="C:plasma membrane"/>
    <property type="evidence" value="ECO:0000318"/>
    <property type="project" value="GO_Central"/>
</dbReference>
<dbReference type="PRINTS" id="PR01333">
    <property type="entry name" value="2POREKCHANEL"/>
</dbReference>
<dbReference type="GO" id="GO:0015271">
    <property type="term" value="F:outward rectifier potassium channel activity"/>
    <property type="evidence" value="ECO:0000318"/>
    <property type="project" value="GO_Central"/>
</dbReference>
<dbReference type="PROSITE" id="PS00018">
    <property type="entry name" value="EF_HAND_1"/>
    <property type="match status" value="2"/>
</dbReference>
<dbReference type="InterPro" id="IPR013099">
    <property type="entry name" value="K_chnl_dom"/>
</dbReference>
<feature type="domain" description="Potassium channel" evidence="11">
    <location>
        <begin position="197"/>
        <end position="270"/>
    </location>
</feature>
<dbReference type="GO" id="GO:0071805">
    <property type="term" value="P:potassium ion transmembrane transport"/>
    <property type="evidence" value="ECO:0000318"/>
    <property type="project" value="GO_Central"/>
</dbReference>
<comment type="similarity">
    <text evidence="2">Belongs to the two pore domain potassium channel (TC 1.A.1.7) family.</text>
</comment>
<evidence type="ECO:0000256" key="3">
    <source>
        <dbReference type="ARBA" id="ARBA00022448"/>
    </source>
</evidence>
<dbReference type="SUPFAM" id="SSF47473">
    <property type="entry name" value="EF-hand"/>
    <property type="match status" value="1"/>
</dbReference>
<evidence type="ECO:0000313" key="13">
    <source>
        <dbReference type="Proteomes" id="UP000091857"/>
    </source>
</evidence>
<dbReference type="Proteomes" id="UP000091857">
    <property type="component" value="Chromosome 3"/>
</dbReference>
<dbReference type="EMBL" id="CM004389">
    <property type="protein sequence ID" value="OAY55254.1"/>
    <property type="molecule type" value="Genomic_DNA"/>
</dbReference>
<dbReference type="EMBL" id="CM004389">
    <property type="protein sequence ID" value="OAY55255.1"/>
    <property type="molecule type" value="Genomic_DNA"/>
</dbReference>
<keyword evidence="4 10" id="KW-0812">Transmembrane</keyword>
<dbReference type="Gramene" id="Manes.03G140400.8.v8.1">
    <property type="protein sequence ID" value="Manes.03G140400.8.v8.1.CDS"/>
    <property type="gene ID" value="Manes.03G140400.v8.1"/>
</dbReference>
<dbReference type="Pfam" id="PF07885">
    <property type="entry name" value="Ion_trans_2"/>
    <property type="match status" value="2"/>
</dbReference>
<dbReference type="AlphaFoldDB" id="A0A251LAH1"/>
<keyword evidence="5" id="KW-0106">Calcium</keyword>
<dbReference type="GO" id="GO:0009705">
    <property type="term" value="C:plant-type vacuole membrane"/>
    <property type="evidence" value="ECO:0000318"/>
    <property type="project" value="GO_Central"/>
</dbReference>
<organism evidence="12 13">
    <name type="scientific">Manihot esculenta</name>
    <name type="common">Cassava</name>
    <name type="synonym">Jatropha manihot</name>
    <dbReference type="NCBI Taxonomy" id="3983"/>
    <lineage>
        <taxon>Eukaryota</taxon>
        <taxon>Viridiplantae</taxon>
        <taxon>Streptophyta</taxon>
        <taxon>Embryophyta</taxon>
        <taxon>Tracheophyta</taxon>
        <taxon>Spermatophyta</taxon>
        <taxon>Magnoliopsida</taxon>
        <taxon>eudicotyledons</taxon>
        <taxon>Gunneridae</taxon>
        <taxon>Pentapetalae</taxon>
        <taxon>rosids</taxon>
        <taxon>fabids</taxon>
        <taxon>Malpighiales</taxon>
        <taxon>Euphorbiaceae</taxon>
        <taxon>Crotonoideae</taxon>
        <taxon>Manihoteae</taxon>
        <taxon>Manihot</taxon>
    </lineage>
</organism>
<evidence type="ECO:0000256" key="2">
    <source>
        <dbReference type="ARBA" id="ARBA00010159"/>
    </source>
</evidence>
<dbReference type="Gene3D" id="1.10.238.10">
    <property type="entry name" value="EF-hand"/>
    <property type="match status" value="1"/>
</dbReference>
<keyword evidence="8 10" id="KW-0472">Membrane</keyword>
<dbReference type="GO" id="GO:0022841">
    <property type="term" value="F:potassium ion leak channel activity"/>
    <property type="evidence" value="ECO:0000318"/>
    <property type="project" value="GO_Central"/>
</dbReference>